<dbReference type="PIRSF" id="PIRSF000136">
    <property type="entry name" value="LGO_GLO"/>
    <property type="match status" value="1"/>
</dbReference>
<dbReference type="InterPro" id="IPR016166">
    <property type="entry name" value="FAD-bd_PCMH"/>
</dbReference>
<dbReference type="RefSeq" id="XP_005103891.1">
    <property type="nucleotide sequence ID" value="XM_005103834.3"/>
</dbReference>
<dbReference type="Pfam" id="PF04030">
    <property type="entry name" value="ALO"/>
    <property type="match status" value="1"/>
</dbReference>
<keyword evidence="5 8" id="KW-0274">FAD</keyword>
<evidence type="ECO:0000256" key="5">
    <source>
        <dbReference type="ARBA" id="ARBA00022827"/>
    </source>
</evidence>
<dbReference type="InterPro" id="IPR016169">
    <property type="entry name" value="FAD-bd_PCMH_sub2"/>
</dbReference>
<dbReference type="InterPro" id="IPR030654">
    <property type="entry name" value="Sugar_lactone_oxidase"/>
</dbReference>
<comment type="function">
    <text evidence="8">Oxidizes L-gulono-1,4-lactone to hydrogen peroxide and L-xylo-hexulonolactone which spontaneously isomerizes to L-ascorbate.</text>
</comment>
<keyword evidence="10" id="KW-1185">Reference proteome</keyword>
<dbReference type="NCBIfam" id="TIGR01678">
    <property type="entry name" value="FAD_lactone_ox"/>
    <property type="match status" value="1"/>
</dbReference>
<dbReference type="InterPro" id="IPR036318">
    <property type="entry name" value="FAD-bd_PCMH-like_sf"/>
</dbReference>
<evidence type="ECO:0000259" key="9">
    <source>
        <dbReference type="PROSITE" id="PS51387"/>
    </source>
</evidence>
<evidence type="ECO:0000256" key="4">
    <source>
        <dbReference type="ARBA" id="ARBA00022630"/>
    </source>
</evidence>
<dbReference type="Pfam" id="PF01565">
    <property type="entry name" value="FAD_binding_4"/>
    <property type="match status" value="1"/>
</dbReference>
<evidence type="ECO:0000256" key="7">
    <source>
        <dbReference type="ARBA" id="ARBA00023136"/>
    </source>
</evidence>
<gene>
    <name evidence="11" type="primary">LOC101864542</name>
</gene>
<keyword evidence="4 8" id="KW-0285">Flavoprotein</keyword>
<evidence type="ECO:0000256" key="3">
    <source>
        <dbReference type="ARBA" id="ARBA00005466"/>
    </source>
</evidence>
<dbReference type="SUPFAM" id="SSF56176">
    <property type="entry name" value="FAD-binding/transporter-associated domain-like"/>
    <property type="match status" value="1"/>
</dbReference>
<evidence type="ECO:0000313" key="10">
    <source>
        <dbReference type="Proteomes" id="UP000694888"/>
    </source>
</evidence>
<accession>A0ABM0JXJ5</accession>
<keyword evidence="8" id="KW-0492">Microsome</keyword>
<dbReference type="Gene3D" id="3.30.43.10">
    <property type="entry name" value="Uridine Diphospho-n-acetylenolpyruvylglucosamine Reductase, domain 2"/>
    <property type="match status" value="1"/>
</dbReference>
<dbReference type="PROSITE" id="PS51387">
    <property type="entry name" value="FAD_PCMH"/>
    <property type="match status" value="1"/>
</dbReference>
<sequence>MSNFDIRTLGKSGRQFTNWATTYSCQPELYFEPENNEEIKNIVDYAREKGKKVKVVGFGHSPSDIACTTDFMISLKRYNKVLKVDEEKSQVSVQAGCLIKDLNHNVLPAHNLAFSVQGTVDDLSAAGVISTGTHGTGTNFGIVSSYVVDLTLMKASGEIITISKEENSELFNAAVLGLGSLGVILSVTFQCEKAYRLHQRQFPSSLKNVIDNFDKHVAEADHFRFMWYPHTESVVCYSASRTKKEPAVKSSWFWDMFVGYHLLQLLLWISTFVPCLVKSINRLYFRLMCQQPIEKVARSDRVFNFNCLFKQYVTEWAIPKENTGVVLYKLKDWIEQNGFYAHFPVEVRFVRADDIYLSPCYQQDSCYINIIMYRPFNKLVDHESYWTAYESIMAEHGGRPHWAKAHKYTGLQFQKIYPKWKEFCAIREKLDPNGMFLNANLERVFDARPSPSTYV</sequence>
<evidence type="ECO:0000313" key="11">
    <source>
        <dbReference type="RefSeq" id="XP_005103891.1"/>
    </source>
</evidence>
<keyword evidence="7" id="KW-0472">Membrane</keyword>
<dbReference type="InterPro" id="IPR006094">
    <property type="entry name" value="Oxid_FAD_bind_N"/>
</dbReference>
<dbReference type="Gene3D" id="3.30.70.2520">
    <property type="match status" value="1"/>
</dbReference>
<protein>
    <recommendedName>
        <fullName evidence="8">L-gulonolactone oxidase</fullName>
        <shortName evidence="8">LGO</shortName>
        <ecNumber evidence="8">1.1.3.8</ecNumber>
    </recommendedName>
</protein>
<proteinExistence type="inferred from homology"/>
<name>A0ABM0JXJ5_APLCA</name>
<reference evidence="11" key="1">
    <citation type="submission" date="2025-08" db="UniProtKB">
        <authorList>
            <consortium name="RefSeq"/>
        </authorList>
    </citation>
    <scope>IDENTIFICATION</scope>
</reference>
<comment type="similarity">
    <text evidence="3 8">Belongs to the oxygen-dependent FAD-linked oxidoreductase family.</text>
</comment>
<evidence type="ECO:0000256" key="8">
    <source>
        <dbReference type="RuleBase" id="RU367158"/>
    </source>
</evidence>
<dbReference type="InterPro" id="IPR007173">
    <property type="entry name" value="ALO_C"/>
</dbReference>
<dbReference type="EC" id="1.1.3.8" evidence="8"/>
<dbReference type="Gene3D" id="1.10.45.10">
    <property type="entry name" value="Vanillyl-alcohol Oxidase, Chain A, domain 4"/>
    <property type="match status" value="1"/>
</dbReference>
<comment type="cofactor">
    <cofactor evidence="1 8">
        <name>FAD</name>
        <dbReference type="ChEBI" id="CHEBI:57692"/>
    </cofactor>
</comment>
<dbReference type="Proteomes" id="UP000694888">
    <property type="component" value="Unplaced"/>
</dbReference>
<comment type="subcellular location">
    <subcellularLocation>
        <location evidence="2">Membrane</location>
    </subcellularLocation>
    <subcellularLocation>
        <location evidence="8">Microsome membrane</location>
        <topology evidence="8">Single-pass membrane protein</topology>
    </subcellularLocation>
    <subcellularLocation>
        <location evidence="8">Endoplasmic reticulum membrane</location>
        <topology evidence="8">Single-pass membrane protein</topology>
    </subcellularLocation>
</comment>
<dbReference type="InterPro" id="IPR016171">
    <property type="entry name" value="Vanillyl_alc_oxidase_C-sub2"/>
</dbReference>
<comment type="catalytic activity">
    <reaction evidence="8">
        <text>L-gulono-1,4-lactone + O2 = L-ascorbate + H2O2 + H(+)</text>
        <dbReference type="Rhea" id="RHEA:32363"/>
        <dbReference type="ChEBI" id="CHEBI:15378"/>
        <dbReference type="ChEBI" id="CHEBI:15379"/>
        <dbReference type="ChEBI" id="CHEBI:16240"/>
        <dbReference type="ChEBI" id="CHEBI:17587"/>
        <dbReference type="ChEBI" id="CHEBI:38290"/>
        <dbReference type="EC" id="1.1.3.8"/>
    </reaction>
</comment>
<dbReference type="GeneID" id="101864542"/>
<dbReference type="Gene3D" id="3.30.465.10">
    <property type="match status" value="1"/>
</dbReference>
<organism evidence="10 11">
    <name type="scientific">Aplysia californica</name>
    <name type="common">California sea hare</name>
    <dbReference type="NCBI Taxonomy" id="6500"/>
    <lineage>
        <taxon>Eukaryota</taxon>
        <taxon>Metazoa</taxon>
        <taxon>Spiralia</taxon>
        <taxon>Lophotrochozoa</taxon>
        <taxon>Mollusca</taxon>
        <taxon>Gastropoda</taxon>
        <taxon>Heterobranchia</taxon>
        <taxon>Euthyneura</taxon>
        <taxon>Tectipleura</taxon>
        <taxon>Aplysiida</taxon>
        <taxon>Aplysioidea</taxon>
        <taxon>Aplysiidae</taxon>
        <taxon>Aplysia</taxon>
    </lineage>
</organism>
<comment type="pathway">
    <text evidence="8">Cofactor biosynthesis; L-ascorbate biosynthesis via UDP-alpha-D-glucuronate pathway; L-ascorbate from UDP-alpha-D-glucuronate: step 4/4.</text>
</comment>
<dbReference type="InterPro" id="IPR010031">
    <property type="entry name" value="FAD_lactone_oxidase-like"/>
</dbReference>
<dbReference type="PROSITE" id="PS51257">
    <property type="entry name" value="PROKAR_LIPOPROTEIN"/>
    <property type="match status" value="1"/>
</dbReference>
<dbReference type="PANTHER" id="PTHR43762">
    <property type="entry name" value="L-GULONOLACTONE OXIDASE"/>
    <property type="match status" value="1"/>
</dbReference>
<feature type="domain" description="FAD-binding PCMH-type" evidence="9">
    <location>
        <begin position="23"/>
        <end position="194"/>
    </location>
</feature>
<dbReference type="InterPro" id="IPR016167">
    <property type="entry name" value="FAD-bd_PCMH_sub1"/>
</dbReference>
<keyword evidence="6 8" id="KW-0560">Oxidoreductase</keyword>
<keyword evidence="8" id="KW-0060">Ascorbate biosynthesis</keyword>
<dbReference type="NCBIfam" id="TIGR01679">
    <property type="entry name" value="bact_FAD_ox"/>
    <property type="match status" value="1"/>
</dbReference>
<keyword evidence="8" id="KW-0256">Endoplasmic reticulum</keyword>
<dbReference type="PANTHER" id="PTHR43762:SF8">
    <property type="entry name" value="L-GULONOLACTONE OXIDASE"/>
    <property type="match status" value="1"/>
</dbReference>
<evidence type="ECO:0000256" key="6">
    <source>
        <dbReference type="ARBA" id="ARBA00023002"/>
    </source>
</evidence>
<evidence type="ECO:0000256" key="1">
    <source>
        <dbReference type="ARBA" id="ARBA00001974"/>
    </source>
</evidence>
<evidence type="ECO:0000256" key="2">
    <source>
        <dbReference type="ARBA" id="ARBA00004370"/>
    </source>
</evidence>